<gene>
    <name evidence="2" type="ORF">SAMN05421766_102486</name>
</gene>
<evidence type="ECO:0000259" key="1">
    <source>
        <dbReference type="Pfam" id="PF13480"/>
    </source>
</evidence>
<organism evidence="2 3">
    <name type="scientific">Zobellia uliginosa</name>
    <dbReference type="NCBI Taxonomy" id="143224"/>
    <lineage>
        <taxon>Bacteria</taxon>
        <taxon>Pseudomonadati</taxon>
        <taxon>Bacteroidota</taxon>
        <taxon>Flavobacteriia</taxon>
        <taxon>Flavobacteriales</taxon>
        <taxon>Flavobacteriaceae</taxon>
        <taxon>Zobellia</taxon>
    </lineage>
</organism>
<dbReference type="SUPFAM" id="SSF55729">
    <property type="entry name" value="Acyl-CoA N-acyltransferases (Nat)"/>
    <property type="match status" value="1"/>
</dbReference>
<evidence type="ECO:0000313" key="2">
    <source>
        <dbReference type="EMBL" id="SIS51007.1"/>
    </source>
</evidence>
<comment type="caution">
    <text evidence="2">The sequence shown here is derived from an EMBL/GenBank/DDBJ whole genome shotgun (WGS) entry which is preliminary data.</text>
</comment>
<dbReference type="InterPro" id="IPR016181">
    <property type="entry name" value="Acyl_CoA_acyltransferase"/>
</dbReference>
<proteinExistence type="predicted"/>
<reference evidence="2 3" key="1">
    <citation type="submission" date="2017-01" db="EMBL/GenBank/DDBJ databases">
        <authorList>
            <person name="Varghese N."/>
            <person name="Submissions S."/>
        </authorList>
    </citation>
    <scope>NUCLEOTIDE SEQUENCE [LARGE SCALE GENOMIC DNA]</scope>
    <source>
        <strain evidence="2 3">DSM 2061</strain>
    </source>
</reference>
<accession>A0ABY1KMU8</accession>
<dbReference type="Proteomes" id="UP000185728">
    <property type="component" value="Unassembled WGS sequence"/>
</dbReference>
<protein>
    <submittedName>
        <fullName evidence="2">Acetyltransferase (GNAT) domain-containing protein</fullName>
    </submittedName>
</protein>
<feature type="domain" description="BioF2-like acetyltransferase" evidence="1">
    <location>
        <begin position="127"/>
        <end position="275"/>
    </location>
</feature>
<evidence type="ECO:0000313" key="3">
    <source>
        <dbReference type="Proteomes" id="UP000185728"/>
    </source>
</evidence>
<dbReference type="RefSeq" id="WP_076454221.1">
    <property type="nucleotide sequence ID" value="NZ_FTOB01000002.1"/>
</dbReference>
<dbReference type="EMBL" id="FTOB01000002">
    <property type="protein sequence ID" value="SIS51007.1"/>
    <property type="molecule type" value="Genomic_DNA"/>
</dbReference>
<name>A0ABY1KMU8_9FLAO</name>
<dbReference type="InterPro" id="IPR038740">
    <property type="entry name" value="BioF2-like_GNAT_dom"/>
</dbReference>
<keyword evidence="3" id="KW-1185">Reference proteome</keyword>
<dbReference type="Pfam" id="PF13480">
    <property type="entry name" value="Acetyltransf_6"/>
    <property type="match status" value="1"/>
</dbReference>
<sequence length="414" mass="48978">MIKNNPFLSDSYTSIWSNHFDGGKKPLSFDFFENIQFYKYAGLPLYINSGKTLTKGMDYGLLPEPLNGHRKKVFLIYDVPTYFNTVSDIPETTTLKLLRSKQYPGFAIELGSYANFKEYMLSTFSKSSRYKLNKYKKRFEACFDITYKMYHGDISKETYDFVFESFKELLTKRFDDKQITNNNLNPEEWRFYYDVAYPLILEKKASLFVIYDREKPIGVTLNYHSDSVLFDAITVFDIDYAKFHLGSVTIMKLIEYCLAEKIEVFDFSKGYFDYKTRWSNTTYDFEYHIFYDASSVTAKTLASALKRFFDFKQKLRDKNINERLHRFTYKLRHRKTEVKTIDVPFTFHDISSDPLPNGLTEVNLNLAENRKLRMLAFEFLYLNDECFTSLKAFTDISNQYYFIGTKKKVKVSIT</sequence>